<dbReference type="InterPro" id="IPR001647">
    <property type="entry name" value="HTH_TetR"/>
</dbReference>
<dbReference type="SUPFAM" id="SSF46689">
    <property type="entry name" value="Homeodomain-like"/>
    <property type="match status" value="1"/>
</dbReference>
<dbReference type="InterPro" id="IPR009057">
    <property type="entry name" value="Homeodomain-like_sf"/>
</dbReference>
<evidence type="ECO:0000256" key="1">
    <source>
        <dbReference type="ARBA" id="ARBA00023015"/>
    </source>
</evidence>
<dbReference type="PROSITE" id="PS50977">
    <property type="entry name" value="HTH_TETR_2"/>
    <property type="match status" value="1"/>
</dbReference>
<dbReference type="AlphaFoldDB" id="A0A291RP27"/>
<reference evidence="7 8" key="1">
    <citation type="submission" date="2017-10" db="EMBL/GenBank/DDBJ databases">
        <title>Comparative genomics between pathogenic Norcardia.</title>
        <authorList>
            <person name="Zeng L."/>
        </authorList>
    </citation>
    <scope>NUCLEOTIDE SEQUENCE [LARGE SCALE GENOMIC DNA]</scope>
    <source>
        <strain evidence="7 8">NC_YFY_NT001</strain>
    </source>
</reference>
<feature type="DNA-binding region" description="H-T-H motif" evidence="4">
    <location>
        <begin position="46"/>
        <end position="65"/>
    </location>
</feature>
<evidence type="ECO:0000256" key="5">
    <source>
        <dbReference type="SAM" id="MobiDB-lite"/>
    </source>
</evidence>
<dbReference type="InterPro" id="IPR050109">
    <property type="entry name" value="HTH-type_TetR-like_transc_reg"/>
</dbReference>
<dbReference type="SUPFAM" id="SSF48498">
    <property type="entry name" value="Tetracyclin repressor-like, C-terminal domain"/>
    <property type="match status" value="1"/>
</dbReference>
<name>A0A291RP27_9NOCA</name>
<dbReference type="GO" id="GO:0000976">
    <property type="term" value="F:transcription cis-regulatory region binding"/>
    <property type="evidence" value="ECO:0007669"/>
    <property type="project" value="TreeGrafter"/>
</dbReference>
<proteinExistence type="predicted"/>
<organism evidence="7 8">
    <name type="scientific">Nocardia terpenica</name>
    <dbReference type="NCBI Taxonomy" id="455432"/>
    <lineage>
        <taxon>Bacteria</taxon>
        <taxon>Bacillati</taxon>
        <taxon>Actinomycetota</taxon>
        <taxon>Actinomycetes</taxon>
        <taxon>Mycobacteriales</taxon>
        <taxon>Nocardiaceae</taxon>
        <taxon>Nocardia</taxon>
    </lineage>
</organism>
<dbReference type="GO" id="GO:0003700">
    <property type="term" value="F:DNA-binding transcription factor activity"/>
    <property type="evidence" value="ECO:0007669"/>
    <property type="project" value="TreeGrafter"/>
</dbReference>
<evidence type="ECO:0000259" key="6">
    <source>
        <dbReference type="PROSITE" id="PS50977"/>
    </source>
</evidence>
<dbReference type="KEGG" id="ntp:CRH09_27505"/>
<protein>
    <recommendedName>
        <fullName evidence="6">HTH tetR-type domain-containing protein</fullName>
    </recommendedName>
</protein>
<dbReference type="PANTHER" id="PTHR30055">
    <property type="entry name" value="HTH-TYPE TRANSCRIPTIONAL REGULATOR RUTR"/>
    <property type="match status" value="1"/>
</dbReference>
<evidence type="ECO:0000313" key="7">
    <source>
        <dbReference type="EMBL" id="ATL69371.1"/>
    </source>
</evidence>
<evidence type="ECO:0000256" key="2">
    <source>
        <dbReference type="ARBA" id="ARBA00023125"/>
    </source>
</evidence>
<gene>
    <name evidence="7" type="ORF">CRH09_27505</name>
</gene>
<accession>A0A291RP27</accession>
<sequence>MEAALSSVEGTTPGGRRRGPARGLTHDQVVRAALDELRDNGIDAVSFRSVSRSLGVNPMALYTYVTDKDALLSAMFDHIFRVIGDALPDEDDDPRRSLTAFFTAAFRLMVEYADLSRLVRPTDIGMDLDVAERVYGMLADLGVDEARIADVHLALLELTIGSAAVAGARVAATKPRIADPEHPLLSAVHRRVDELNMEDHFVHTFGLLLDALVNRGGNA</sequence>
<evidence type="ECO:0000313" key="8">
    <source>
        <dbReference type="Proteomes" id="UP000221961"/>
    </source>
</evidence>
<keyword evidence="3" id="KW-0804">Transcription</keyword>
<feature type="region of interest" description="Disordered" evidence="5">
    <location>
        <begin position="1"/>
        <end position="25"/>
    </location>
</feature>
<evidence type="ECO:0000256" key="4">
    <source>
        <dbReference type="PROSITE-ProRule" id="PRU00335"/>
    </source>
</evidence>
<dbReference type="Pfam" id="PF00440">
    <property type="entry name" value="TetR_N"/>
    <property type="match status" value="1"/>
</dbReference>
<keyword evidence="1" id="KW-0805">Transcription regulation</keyword>
<dbReference type="InterPro" id="IPR036271">
    <property type="entry name" value="Tet_transcr_reg_TetR-rel_C_sf"/>
</dbReference>
<dbReference type="EMBL" id="CP023778">
    <property type="protein sequence ID" value="ATL69371.1"/>
    <property type="molecule type" value="Genomic_DNA"/>
</dbReference>
<dbReference type="PANTHER" id="PTHR30055:SF151">
    <property type="entry name" value="TRANSCRIPTIONAL REGULATORY PROTEIN"/>
    <property type="match status" value="1"/>
</dbReference>
<dbReference type="Gene3D" id="1.10.357.10">
    <property type="entry name" value="Tetracycline Repressor, domain 2"/>
    <property type="match status" value="1"/>
</dbReference>
<dbReference type="Proteomes" id="UP000221961">
    <property type="component" value="Chromosome"/>
</dbReference>
<feature type="domain" description="HTH tetR-type" evidence="6">
    <location>
        <begin position="23"/>
        <end position="83"/>
    </location>
</feature>
<evidence type="ECO:0000256" key="3">
    <source>
        <dbReference type="ARBA" id="ARBA00023163"/>
    </source>
</evidence>
<keyword evidence="2 4" id="KW-0238">DNA-binding</keyword>